<feature type="transmembrane region" description="Helical" evidence="1">
    <location>
        <begin position="49"/>
        <end position="69"/>
    </location>
</feature>
<feature type="transmembrane region" description="Helical" evidence="1">
    <location>
        <begin position="231"/>
        <end position="250"/>
    </location>
</feature>
<keyword evidence="1" id="KW-0472">Membrane</keyword>
<feature type="transmembrane region" description="Helical" evidence="1">
    <location>
        <begin position="76"/>
        <end position="97"/>
    </location>
</feature>
<name>D9Q2M6_ACIS3</name>
<dbReference type="STRING" id="666510.ASAC_1159"/>
<proteinExistence type="predicted"/>
<evidence type="ECO:0000313" key="3">
    <source>
        <dbReference type="Proteomes" id="UP000000346"/>
    </source>
</evidence>
<dbReference type="OrthoDB" id="382984at2157"/>
<evidence type="ECO:0008006" key="4">
    <source>
        <dbReference type="Google" id="ProtNLM"/>
    </source>
</evidence>
<protein>
    <recommendedName>
        <fullName evidence="4">Polysaccharide biosynthesis protein</fullName>
    </recommendedName>
</protein>
<feature type="transmembrane region" description="Helical" evidence="1">
    <location>
        <begin position="309"/>
        <end position="331"/>
    </location>
</feature>
<dbReference type="EMBL" id="CP001742">
    <property type="protein sequence ID" value="ADL19564.1"/>
    <property type="molecule type" value="Genomic_DNA"/>
</dbReference>
<dbReference type="RefSeq" id="WP_013267076.1">
    <property type="nucleotide sequence ID" value="NC_014374.1"/>
</dbReference>
<feature type="transmembrane region" description="Helical" evidence="1">
    <location>
        <begin position="352"/>
        <end position="374"/>
    </location>
</feature>
<gene>
    <name evidence="2" type="ordered locus">ASAC_1159</name>
</gene>
<dbReference type="eggNOG" id="arCOG02216">
    <property type="taxonomic scope" value="Archaea"/>
</dbReference>
<evidence type="ECO:0000313" key="2">
    <source>
        <dbReference type="EMBL" id="ADL19564.1"/>
    </source>
</evidence>
<organism evidence="2 3">
    <name type="scientific">Acidilobus saccharovorans (strain DSM 16705 / JCM 18335 / VKM B-2471 / 345-15)</name>
    <dbReference type="NCBI Taxonomy" id="666510"/>
    <lineage>
        <taxon>Archaea</taxon>
        <taxon>Thermoproteota</taxon>
        <taxon>Thermoprotei</taxon>
        <taxon>Acidilobales</taxon>
        <taxon>Acidilobaceae</taxon>
        <taxon>Acidilobus</taxon>
    </lineage>
</organism>
<dbReference type="InParanoid" id="D9Q2M6"/>
<feature type="transmembrane region" description="Helical" evidence="1">
    <location>
        <begin position="380"/>
        <end position="401"/>
    </location>
</feature>
<dbReference type="Proteomes" id="UP000000346">
    <property type="component" value="Chromosome"/>
</dbReference>
<keyword evidence="1" id="KW-0812">Transmembrane</keyword>
<feature type="transmembrane region" description="Helical" evidence="1">
    <location>
        <begin position="164"/>
        <end position="186"/>
    </location>
</feature>
<feature type="transmembrane region" description="Helical" evidence="1">
    <location>
        <begin position="137"/>
        <end position="158"/>
    </location>
</feature>
<feature type="transmembrane region" description="Helical" evidence="1">
    <location>
        <begin position="207"/>
        <end position="225"/>
    </location>
</feature>
<evidence type="ECO:0000256" key="1">
    <source>
        <dbReference type="SAM" id="Phobius"/>
    </source>
</evidence>
<keyword evidence="3" id="KW-1185">Reference proteome</keyword>
<keyword evidence="1" id="KW-1133">Transmembrane helix</keyword>
<feature type="transmembrane region" description="Helical" evidence="1">
    <location>
        <begin position="9"/>
        <end position="29"/>
    </location>
</feature>
<feature type="transmembrane region" description="Helical" evidence="1">
    <location>
        <begin position="103"/>
        <end position="125"/>
    </location>
</feature>
<feature type="transmembrane region" description="Helical" evidence="1">
    <location>
        <begin position="450"/>
        <end position="470"/>
    </location>
</feature>
<accession>D9Q2M6</accession>
<feature type="transmembrane region" description="Helical" evidence="1">
    <location>
        <begin position="278"/>
        <end position="303"/>
    </location>
</feature>
<dbReference type="AlphaFoldDB" id="D9Q2M6"/>
<dbReference type="KEGG" id="asc:ASAC_1159"/>
<sequence>MSRTPTRLIFGRIVLYGAALVLNIAVSILLARRLSDVDYAAYQYATKRIITYATIPIGLFGVWMYRYLVTRRRGSFAAGLALSLLSGLMGIVLGFALEYVEAKVGFLVAVAAGVAVMMQSVMGGITTMMDAVRPLRLGLLLLIYRLLYSLLIILALYVEVPSLLQVFIATSISISIATALGFRWLYEALGREALESPWNTLNEWARTSRPLIIAYVTGFVASLDATIAYPLAGPNVVAAFFIAAAVATLVRESSNTGLRYLHAYVLTTSDVAGGLRMAFLVTMLAAPLLIYAAVHPLYIIYVFNYKYSWASMALAIFMITAIIEIVNAGLSNIVMGSISEVGEESLPKFERLNIMASVPSLIYVVVLTAALAVLKGEAATVLITAWSLIYMARFMISVAIYYSKFVPDYGKSVIRSYAGRLLAYAALAVLFSLLFKPLEPPSKSLLKSIYVLAEMGVPYLAAYYGVIILIDKSLRATAVRLLRSSLRQWEAASS</sequence>
<dbReference type="HOGENOM" id="CLU_558544_0_0_2"/>
<feature type="transmembrane region" description="Helical" evidence="1">
    <location>
        <begin position="421"/>
        <end position="438"/>
    </location>
</feature>
<dbReference type="GeneID" id="9499410"/>
<reference evidence="2 3" key="1">
    <citation type="journal article" date="2010" name="Appl. Environ. Microbiol.">
        <title>The genome sequence of the crenarchaeon Acidilobus saccharovorans supports a new order, Acidilobales, and suggests an important ecological role in terrestrial acidic hot springs.</title>
        <authorList>
            <person name="Mardanov A.V."/>
            <person name="Svetlitchnyi V.A."/>
            <person name="Beletsky A.V."/>
            <person name="Prokofeva M.I."/>
            <person name="Bonch-Osmolovskaya E.A."/>
            <person name="Ravin N.V."/>
            <person name="Skryabin K.G."/>
        </authorList>
    </citation>
    <scope>NUCLEOTIDE SEQUENCE [LARGE SCALE GENOMIC DNA]</scope>
    <source>
        <strain evidence="3">DSM 16705 / JCM 18335 / VKM B-2471 / 345-15</strain>
    </source>
</reference>